<evidence type="ECO:0000256" key="5">
    <source>
        <dbReference type="ARBA" id="ARBA00022777"/>
    </source>
</evidence>
<keyword evidence="3" id="KW-0597">Phosphoprotein</keyword>
<feature type="transmembrane region" description="Helical" evidence="7">
    <location>
        <begin position="226"/>
        <end position="248"/>
    </location>
</feature>
<keyword evidence="5 9" id="KW-0418">Kinase</keyword>
<dbReference type="EC" id="2.7.13.3" evidence="2"/>
<keyword evidence="7" id="KW-1133">Transmembrane helix</keyword>
<proteinExistence type="predicted"/>
<feature type="domain" description="Histidine kinase" evidence="8">
    <location>
        <begin position="267"/>
        <end position="484"/>
    </location>
</feature>
<dbReference type="Proteomes" id="UP001589797">
    <property type="component" value="Unassembled WGS sequence"/>
</dbReference>
<dbReference type="Pfam" id="PF02518">
    <property type="entry name" value="HATPase_c"/>
    <property type="match status" value="1"/>
</dbReference>
<keyword evidence="6" id="KW-0902">Two-component regulatory system</keyword>
<evidence type="ECO:0000256" key="3">
    <source>
        <dbReference type="ARBA" id="ARBA00022553"/>
    </source>
</evidence>
<dbReference type="SUPFAM" id="SSF55874">
    <property type="entry name" value="ATPase domain of HSP90 chaperone/DNA topoisomerase II/histidine kinase"/>
    <property type="match status" value="1"/>
</dbReference>
<dbReference type="Gene3D" id="1.10.287.130">
    <property type="match status" value="1"/>
</dbReference>
<keyword evidence="4" id="KW-0808">Transferase</keyword>
<dbReference type="Pfam" id="PF00512">
    <property type="entry name" value="HisKA"/>
    <property type="match status" value="1"/>
</dbReference>
<dbReference type="CDD" id="cd00075">
    <property type="entry name" value="HATPase"/>
    <property type="match status" value="1"/>
</dbReference>
<sequence length="484" mass="55877">MQNKNKLYLGWMIGSILVLVLIQLFWLKSVFKDYQTSLKQEAVLLFANTVTDMMDSLVLSKMTPVFIDGVPDTVFVTSQIAKPIIPDTVKKAIRIEVLREENFPEKPGHVNRQIKVITGGNDFQADSLRAIFRPLMQGIDSLGDGRKFTFRMQEESLEAEDIEAKFNQELTSRGYDVQAKVRKHHFLDSIPLLPANVMTLEDIRVPFGTRIQGYLTDYKWFIYRKMIVPSIFAFLVVMFISWALFSMYRNLLKQQKLNLLKNDIISNITHELKTPVSTVSIVLESLENFGANERIDTRKEYIEIAKNELKRLTDMAEKILISSSWEKEEKVLFKEIDLDYILENKIQSFKPILESRQFKFRYEKVGKSFKIIGNDEQIGLVIYNLLDNAIKYSKEEKEIEVKLSETGNKISLQLKDKGIGIPEAYQKEIFEKFIRVPQDDVHDVKGYGLGLAQVSEIVRTHKGKIILESSVGQGSVFTVYFQKR</sequence>
<feature type="transmembrane region" description="Helical" evidence="7">
    <location>
        <begin position="7"/>
        <end position="27"/>
    </location>
</feature>
<dbReference type="InterPro" id="IPR036097">
    <property type="entry name" value="HisK_dim/P_sf"/>
</dbReference>
<comment type="catalytic activity">
    <reaction evidence="1">
        <text>ATP + protein L-histidine = ADP + protein N-phospho-L-histidine.</text>
        <dbReference type="EC" id="2.7.13.3"/>
    </reaction>
</comment>
<evidence type="ECO:0000256" key="6">
    <source>
        <dbReference type="ARBA" id="ARBA00023012"/>
    </source>
</evidence>
<organism evidence="9 10">
    <name type="scientific">Fontibacter flavus</name>
    <dbReference type="NCBI Taxonomy" id="654838"/>
    <lineage>
        <taxon>Bacteria</taxon>
        <taxon>Pseudomonadati</taxon>
        <taxon>Bacteroidota</taxon>
        <taxon>Cytophagia</taxon>
        <taxon>Cytophagales</taxon>
        <taxon>Cyclobacteriaceae</taxon>
        <taxon>Fontibacter</taxon>
    </lineage>
</organism>
<evidence type="ECO:0000256" key="7">
    <source>
        <dbReference type="SAM" id="Phobius"/>
    </source>
</evidence>
<keyword evidence="10" id="KW-1185">Reference proteome</keyword>
<reference evidence="9 10" key="1">
    <citation type="submission" date="2024-09" db="EMBL/GenBank/DDBJ databases">
        <authorList>
            <person name="Sun Q."/>
            <person name="Mori K."/>
        </authorList>
    </citation>
    <scope>NUCLEOTIDE SEQUENCE [LARGE SCALE GENOMIC DNA]</scope>
    <source>
        <strain evidence="9 10">CCM 7650</strain>
    </source>
</reference>
<dbReference type="InterPro" id="IPR050351">
    <property type="entry name" value="BphY/WalK/GraS-like"/>
</dbReference>
<evidence type="ECO:0000259" key="8">
    <source>
        <dbReference type="PROSITE" id="PS50109"/>
    </source>
</evidence>
<dbReference type="SUPFAM" id="SSF47384">
    <property type="entry name" value="Homodimeric domain of signal transducing histidine kinase"/>
    <property type="match status" value="1"/>
</dbReference>
<dbReference type="PANTHER" id="PTHR45453">
    <property type="entry name" value="PHOSPHATE REGULON SENSOR PROTEIN PHOR"/>
    <property type="match status" value="1"/>
</dbReference>
<dbReference type="GO" id="GO:0016301">
    <property type="term" value="F:kinase activity"/>
    <property type="evidence" value="ECO:0007669"/>
    <property type="project" value="UniProtKB-KW"/>
</dbReference>
<dbReference type="PANTHER" id="PTHR45453:SF1">
    <property type="entry name" value="PHOSPHATE REGULON SENSOR PROTEIN PHOR"/>
    <property type="match status" value="1"/>
</dbReference>
<dbReference type="SMART" id="SM00388">
    <property type="entry name" value="HisKA"/>
    <property type="match status" value="1"/>
</dbReference>
<dbReference type="RefSeq" id="WP_382386527.1">
    <property type="nucleotide sequence ID" value="NZ_JBHLWI010000009.1"/>
</dbReference>
<accession>A0ABV6FQD9</accession>
<gene>
    <name evidence="9" type="ORF">ACFFIP_05280</name>
</gene>
<evidence type="ECO:0000256" key="4">
    <source>
        <dbReference type="ARBA" id="ARBA00022679"/>
    </source>
</evidence>
<dbReference type="InterPro" id="IPR003661">
    <property type="entry name" value="HisK_dim/P_dom"/>
</dbReference>
<comment type="caution">
    <text evidence="9">The sequence shown here is derived from an EMBL/GenBank/DDBJ whole genome shotgun (WGS) entry which is preliminary data.</text>
</comment>
<keyword evidence="7" id="KW-0812">Transmembrane</keyword>
<dbReference type="InterPro" id="IPR005467">
    <property type="entry name" value="His_kinase_dom"/>
</dbReference>
<keyword evidence="7" id="KW-0472">Membrane</keyword>
<evidence type="ECO:0000256" key="1">
    <source>
        <dbReference type="ARBA" id="ARBA00000085"/>
    </source>
</evidence>
<dbReference type="Gene3D" id="3.30.565.10">
    <property type="entry name" value="Histidine kinase-like ATPase, C-terminal domain"/>
    <property type="match status" value="1"/>
</dbReference>
<dbReference type="InterPro" id="IPR036890">
    <property type="entry name" value="HATPase_C_sf"/>
</dbReference>
<dbReference type="SMART" id="SM00387">
    <property type="entry name" value="HATPase_c"/>
    <property type="match status" value="1"/>
</dbReference>
<dbReference type="CDD" id="cd00082">
    <property type="entry name" value="HisKA"/>
    <property type="match status" value="1"/>
</dbReference>
<protein>
    <recommendedName>
        <fullName evidence="2">histidine kinase</fullName>
        <ecNumber evidence="2">2.7.13.3</ecNumber>
    </recommendedName>
</protein>
<dbReference type="InterPro" id="IPR004358">
    <property type="entry name" value="Sig_transdc_His_kin-like_C"/>
</dbReference>
<evidence type="ECO:0000313" key="9">
    <source>
        <dbReference type="EMBL" id="MFC0262087.1"/>
    </source>
</evidence>
<dbReference type="InterPro" id="IPR003594">
    <property type="entry name" value="HATPase_dom"/>
</dbReference>
<evidence type="ECO:0000256" key="2">
    <source>
        <dbReference type="ARBA" id="ARBA00012438"/>
    </source>
</evidence>
<dbReference type="EMBL" id="JBHLWI010000009">
    <property type="protein sequence ID" value="MFC0262087.1"/>
    <property type="molecule type" value="Genomic_DNA"/>
</dbReference>
<evidence type="ECO:0000313" key="10">
    <source>
        <dbReference type="Proteomes" id="UP001589797"/>
    </source>
</evidence>
<name>A0ABV6FQD9_9BACT</name>
<dbReference type="PRINTS" id="PR00344">
    <property type="entry name" value="BCTRLSENSOR"/>
</dbReference>
<dbReference type="PROSITE" id="PS50109">
    <property type="entry name" value="HIS_KIN"/>
    <property type="match status" value="1"/>
</dbReference>